<dbReference type="Pfam" id="PF14253">
    <property type="entry name" value="AbiH"/>
    <property type="match status" value="1"/>
</dbReference>
<dbReference type="RefSeq" id="WP_025836616.1">
    <property type="nucleotide sequence ID" value="NZ_FUWL01000003.1"/>
</dbReference>
<dbReference type="EMBL" id="FUWL01000003">
    <property type="protein sequence ID" value="SJZ31378.1"/>
    <property type="molecule type" value="Genomic_DNA"/>
</dbReference>
<reference evidence="1 2" key="1">
    <citation type="submission" date="2017-02" db="EMBL/GenBank/DDBJ databases">
        <authorList>
            <person name="Peterson S.W."/>
        </authorList>
    </citation>
    <scope>NUCLEOTIDE SEQUENCE [LARGE SCALE GENOMIC DNA]</scope>
    <source>
        <strain evidence="1 2">ATCC 700135</strain>
    </source>
</reference>
<evidence type="ECO:0000313" key="1">
    <source>
        <dbReference type="EMBL" id="SJZ31378.1"/>
    </source>
</evidence>
<dbReference type="Proteomes" id="UP000189956">
    <property type="component" value="Unassembled WGS sequence"/>
</dbReference>
<dbReference type="AlphaFoldDB" id="A0A1T4JMK3"/>
<organism evidence="1 2">
    <name type="scientific">Porphyromonas cangingivalis</name>
    <dbReference type="NCBI Taxonomy" id="36874"/>
    <lineage>
        <taxon>Bacteria</taxon>
        <taxon>Pseudomonadati</taxon>
        <taxon>Bacteroidota</taxon>
        <taxon>Bacteroidia</taxon>
        <taxon>Bacteroidales</taxon>
        <taxon>Porphyromonadaceae</taxon>
        <taxon>Porphyromonas</taxon>
    </lineage>
</organism>
<evidence type="ECO:0000313" key="2">
    <source>
        <dbReference type="Proteomes" id="UP000189956"/>
    </source>
</evidence>
<name>A0A1T4JMK3_PORCN</name>
<proteinExistence type="predicted"/>
<protein>
    <submittedName>
        <fullName evidence="1">Bacteriophage abortive infection AbiH</fullName>
    </submittedName>
</protein>
<accession>A0A1T4JMK3</accession>
<dbReference type="InterPro" id="IPR025935">
    <property type="entry name" value="AbiH"/>
</dbReference>
<sequence length="428" mass="50652">MNRIIIIGNGFDKAHKLATGYKDFIDSYWTDISHHIFDNYKHFLNKHFNITHNPTPYEDEILSFKVFHDLRNKKLDPSYPKSCSSSYDMQRFIAILNHRKSHYDESFELSIKNKFFEHISGRCSLTNWVDIENEYYEKLKELLTESDAFVRNEKVQELNKDFNAVKRLLEKYLTKIVEDVKPTSFRSVQKAFDSIINPDDIAHGNQKKVYDLIIQEIKKANLKEEEQYKTDLYLNITEGIPLQLLPIKDYKFRTRHFTPKQTLTLNFNYTSTAEHLFYIKDDYEVVNIHGQLNDKSNPIIFGYGDELDDDYKRIEKLQDNDFLENMKSIHYHETSNYRKLLGFIEADLYQVVIMGHSCGNSDRTLLNTLFEHRNCISVKVYYHQREDGSDNYSELVRNLSRNFNDKAGMRDKVVNKEYCKPLVPSTEA</sequence>
<gene>
    <name evidence="1" type="ORF">SAMN02745205_00106</name>
</gene>